<dbReference type="RefSeq" id="WP_082216240.1">
    <property type="nucleotide sequence ID" value="NZ_FUZA01000005.1"/>
</dbReference>
<dbReference type="AlphaFoldDB" id="A0A1T5G5W6"/>
<dbReference type="PROSITE" id="PS00018">
    <property type="entry name" value="EF_HAND_1"/>
    <property type="match status" value="1"/>
</dbReference>
<name>A0A1T5G5W6_9BACT</name>
<dbReference type="InterPro" id="IPR018247">
    <property type="entry name" value="EF_Hand_1_Ca_BS"/>
</dbReference>
<evidence type="ECO:0000313" key="2">
    <source>
        <dbReference type="EMBL" id="SKC03883.1"/>
    </source>
</evidence>
<organism evidence="2 3">
    <name type="scientific">Dyadobacter psychrophilus</name>
    <dbReference type="NCBI Taxonomy" id="651661"/>
    <lineage>
        <taxon>Bacteria</taxon>
        <taxon>Pseudomonadati</taxon>
        <taxon>Bacteroidota</taxon>
        <taxon>Cytophagia</taxon>
        <taxon>Cytophagales</taxon>
        <taxon>Spirosomataceae</taxon>
        <taxon>Dyadobacter</taxon>
    </lineage>
</organism>
<dbReference type="Proteomes" id="UP000190897">
    <property type="component" value="Unassembled WGS sequence"/>
</dbReference>
<dbReference type="OrthoDB" id="982085at2"/>
<gene>
    <name evidence="2" type="ORF">SAMN05660293_03716</name>
</gene>
<dbReference type="GO" id="GO:0005509">
    <property type="term" value="F:calcium ion binding"/>
    <property type="evidence" value="ECO:0007669"/>
    <property type="project" value="InterPro"/>
</dbReference>
<dbReference type="STRING" id="651661.SAMN05660293_03716"/>
<evidence type="ECO:0000259" key="1">
    <source>
        <dbReference type="PROSITE" id="PS50222"/>
    </source>
</evidence>
<sequence length="180" mass="18250">MLDELFNLIKQNGQQAVVENNEVPNEHNEAVMQEAQSSIVDGLSNIKEPDQVNSLFESVQNGQAESNPAVQQISNNFTGNIMQKFGINGSTAASIASAIIPVVLAKMANRGGQGGAGGLDLGGLLGSLTGGRFGGGNLGGSSTSSGGGLGGNLGSMGAKLGLDKDGDGDVDLNDLTKMFK</sequence>
<evidence type="ECO:0000313" key="3">
    <source>
        <dbReference type="Proteomes" id="UP000190897"/>
    </source>
</evidence>
<feature type="domain" description="EF-hand" evidence="1">
    <location>
        <begin position="162"/>
        <end position="180"/>
    </location>
</feature>
<protein>
    <recommendedName>
        <fullName evidence="1">EF-hand domain-containing protein</fullName>
    </recommendedName>
</protein>
<reference evidence="3" key="1">
    <citation type="submission" date="2017-02" db="EMBL/GenBank/DDBJ databases">
        <authorList>
            <person name="Varghese N."/>
            <person name="Submissions S."/>
        </authorList>
    </citation>
    <scope>NUCLEOTIDE SEQUENCE [LARGE SCALE GENOMIC DNA]</scope>
    <source>
        <strain evidence="3">DSM 22270</strain>
    </source>
</reference>
<dbReference type="PROSITE" id="PS50222">
    <property type="entry name" value="EF_HAND_2"/>
    <property type="match status" value="1"/>
</dbReference>
<accession>A0A1T5G5W6</accession>
<keyword evidence="3" id="KW-1185">Reference proteome</keyword>
<dbReference type="EMBL" id="FUZA01000005">
    <property type="protein sequence ID" value="SKC03883.1"/>
    <property type="molecule type" value="Genomic_DNA"/>
</dbReference>
<proteinExistence type="predicted"/>
<dbReference type="InterPro" id="IPR002048">
    <property type="entry name" value="EF_hand_dom"/>
</dbReference>